<reference evidence="2" key="1">
    <citation type="submission" date="2021-06" db="EMBL/GenBank/DDBJ databases">
        <title>Comparative genomics, transcriptomics and evolutionary studies reveal genomic signatures of adaptation to plant cell wall in hemibiotrophic fungi.</title>
        <authorList>
            <consortium name="DOE Joint Genome Institute"/>
            <person name="Baroncelli R."/>
            <person name="Diaz J.F."/>
            <person name="Benocci T."/>
            <person name="Peng M."/>
            <person name="Battaglia E."/>
            <person name="Haridas S."/>
            <person name="Andreopoulos W."/>
            <person name="Labutti K."/>
            <person name="Pangilinan J."/>
            <person name="Floch G.L."/>
            <person name="Makela M.R."/>
            <person name="Henrissat B."/>
            <person name="Grigoriev I.V."/>
            <person name="Crouch J.A."/>
            <person name="De Vries R.P."/>
            <person name="Sukno S.A."/>
            <person name="Thon M.R."/>
        </authorList>
    </citation>
    <scope>NUCLEOTIDE SEQUENCE</scope>
    <source>
        <strain evidence="2">CBS 125086</strain>
    </source>
</reference>
<proteinExistence type="predicted"/>
<dbReference type="AlphaFoldDB" id="A0AAD8QAU8"/>
<evidence type="ECO:0000313" key="2">
    <source>
        <dbReference type="EMBL" id="KAK1598915.1"/>
    </source>
</evidence>
<feature type="compositionally biased region" description="Polar residues" evidence="1">
    <location>
        <begin position="47"/>
        <end position="58"/>
    </location>
</feature>
<gene>
    <name evidence="2" type="ORF">LY79DRAFT_203180</name>
</gene>
<keyword evidence="3" id="KW-1185">Reference proteome</keyword>
<evidence type="ECO:0000256" key="1">
    <source>
        <dbReference type="SAM" id="MobiDB-lite"/>
    </source>
</evidence>
<evidence type="ECO:0000313" key="3">
    <source>
        <dbReference type="Proteomes" id="UP001230504"/>
    </source>
</evidence>
<sequence>MMYFVLFSWPAKCRTVPPPLHTLSRIVHMQRRPMGQSGTPMDRQTRPDLQQAKSSQEESSTERLRGGARSRAASSHRHPGIRFAAPSSRRFCQRSPARRRLSRPRESRSPISLLVQMLTPDRVFPQDTAFVHCPSSVCDGVEEKLTGRGTGDGTTQVLLAQTSTQAPFKGRISIKTTMASGRGGRGSLQLGIVHNKGC</sequence>
<dbReference type="RefSeq" id="XP_060419577.1">
    <property type="nucleotide sequence ID" value="XM_060551472.1"/>
</dbReference>
<protein>
    <submittedName>
        <fullName evidence="2">Uncharacterized protein</fullName>
    </submittedName>
</protein>
<dbReference type="GeneID" id="85435712"/>
<accession>A0AAD8QAU8</accession>
<feature type="region of interest" description="Disordered" evidence="1">
    <location>
        <begin position="24"/>
        <end position="107"/>
    </location>
</feature>
<dbReference type="Proteomes" id="UP001230504">
    <property type="component" value="Unassembled WGS sequence"/>
</dbReference>
<comment type="caution">
    <text evidence="2">The sequence shown here is derived from an EMBL/GenBank/DDBJ whole genome shotgun (WGS) entry which is preliminary data.</text>
</comment>
<dbReference type="EMBL" id="JAHLJV010000003">
    <property type="protein sequence ID" value="KAK1598915.1"/>
    <property type="molecule type" value="Genomic_DNA"/>
</dbReference>
<name>A0AAD8QAU8_9PEZI</name>
<organism evidence="2 3">
    <name type="scientific">Colletotrichum navitas</name>
    <dbReference type="NCBI Taxonomy" id="681940"/>
    <lineage>
        <taxon>Eukaryota</taxon>
        <taxon>Fungi</taxon>
        <taxon>Dikarya</taxon>
        <taxon>Ascomycota</taxon>
        <taxon>Pezizomycotina</taxon>
        <taxon>Sordariomycetes</taxon>
        <taxon>Hypocreomycetidae</taxon>
        <taxon>Glomerellales</taxon>
        <taxon>Glomerellaceae</taxon>
        <taxon>Colletotrichum</taxon>
        <taxon>Colletotrichum graminicola species complex</taxon>
    </lineage>
</organism>